<dbReference type="FunFam" id="3.40.50.300:FF:001425">
    <property type="entry name" value="Dynamin GTPase, putative"/>
    <property type="match status" value="1"/>
</dbReference>
<evidence type="ECO:0000256" key="2">
    <source>
        <dbReference type="ARBA" id="ARBA00023134"/>
    </source>
</evidence>
<dbReference type="PROSITE" id="PS51718">
    <property type="entry name" value="G_DYNAMIN_2"/>
    <property type="match status" value="1"/>
</dbReference>
<dbReference type="GO" id="GO:0048312">
    <property type="term" value="P:intracellular distribution of mitochondria"/>
    <property type="evidence" value="ECO:0007669"/>
    <property type="project" value="TreeGrafter"/>
</dbReference>
<accession>A0A9P4JLW0</accession>
<reference evidence="5" key="1">
    <citation type="journal article" date="2020" name="Stud. Mycol.">
        <title>101 Dothideomycetes genomes: a test case for predicting lifestyles and emergence of pathogens.</title>
        <authorList>
            <person name="Haridas S."/>
            <person name="Albert R."/>
            <person name="Binder M."/>
            <person name="Bloem J."/>
            <person name="Labutti K."/>
            <person name="Salamov A."/>
            <person name="Andreopoulos B."/>
            <person name="Baker S."/>
            <person name="Barry K."/>
            <person name="Bills G."/>
            <person name="Bluhm B."/>
            <person name="Cannon C."/>
            <person name="Castanera R."/>
            <person name="Culley D."/>
            <person name="Daum C."/>
            <person name="Ezra D."/>
            <person name="Gonzalez J."/>
            <person name="Henrissat B."/>
            <person name="Kuo A."/>
            <person name="Liang C."/>
            <person name="Lipzen A."/>
            <person name="Lutzoni F."/>
            <person name="Magnuson J."/>
            <person name="Mondo S."/>
            <person name="Nolan M."/>
            <person name="Ohm R."/>
            <person name="Pangilinan J."/>
            <person name="Park H.-J."/>
            <person name="Ramirez L."/>
            <person name="Alfaro M."/>
            <person name="Sun H."/>
            <person name="Tritt A."/>
            <person name="Yoshinaga Y."/>
            <person name="Zwiers L.-H."/>
            <person name="Turgeon B."/>
            <person name="Goodwin S."/>
            <person name="Spatafora J."/>
            <person name="Crous P."/>
            <person name="Grigoriev I."/>
        </authorList>
    </citation>
    <scope>NUCLEOTIDE SEQUENCE</scope>
    <source>
        <strain evidence="5">ATCC 74209</strain>
    </source>
</reference>
<proteinExistence type="predicted"/>
<dbReference type="CDD" id="cd08771">
    <property type="entry name" value="DLP_1"/>
    <property type="match status" value="1"/>
</dbReference>
<protein>
    <recommendedName>
        <fullName evidence="7">Dynamin family</fullName>
    </recommendedName>
</protein>
<dbReference type="GO" id="GO:0016559">
    <property type="term" value="P:peroxisome fission"/>
    <property type="evidence" value="ECO:0007669"/>
    <property type="project" value="TreeGrafter"/>
</dbReference>
<dbReference type="GO" id="GO:0003924">
    <property type="term" value="F:GTPase activity"/>
    <property type="evidence" value="ECO:0007669"/>
    <property type="project" value="InterPro"/>
</dbReference>
<evidence type="ECO:0008006" key="7">
    <source>
        <dbReference type="Google" id="ProtNLM"/>
    </source>
</evidence>
<keyword evidence="1" id="KW-0547">Nucleotide-binding</keyword>
<evidence type="ECO:0000259" key="4">
    <source>
        <dbReference type="PROSITE" id="PS51718"/>
    </source>
</evidence>
<comment type="caution">
    <text evidence="5">The sequence shown here is derived from an EMBL/GenBank/DDBJ whole genome shotgun (WGS) entry which is preliminary data.</text>
</comment>
<dbReference type="Pfam" id="PF01031">
    <property type="entry name" value="Dynamin_M"/>
    <property type="match status" value="1"/>
</dbReference>
<evidence type="ECO:0000259" key="3">
    <source>
        <dbReference type="PROSITE" id="PS51388"/>
    </source>
</evidence>
<dbReference type="InterPro" id="IPR020850">
    <property type="entry name" value="GED_dom"/>
</dbReference>
<dbReference type="GO" id="GO:0005525">
    <property type="term" value="F:GTP binding"/>
    <property type="evidence" value="ECO:0007669"/>
    <property type="project" value="InterPro"/>
</dbReference>
<dbReference type="InterPro" id="IPR000375">
    <property type="entry name" value="Dynamin_stalk"/>
</dbReference>
<evidence type="ECO:0000313" key="5">
    <source>
        <dbReference type="EMBL" id="KAF2201796.1"/>
    </source>
</evidence>
<dbReference type="PROSITE" id="PS51388">
    <property type="entry name" value="GED"/>
    <property type="match status" value="1"/>
</dbReference>
<feature type="domain" description="GED" evidence="3">
    <location>
        <begin position="614"/>
        <end position="701"/>
    </location>
</feature>
<evidence type="ECO:0000313" key="6">
    <source>
        <dbReference type="Proteomes" id="UP000799536"/>
    </source>
</evidence>
<organism evidence="5 6">
    <name type="scientific">Delitschia confertaspora ATCC 74209</name>
    <dbReference type="NCBI Taxonomy" id="1513339"/>
    <lineage>
        <taxon>Eukaryota</taxon>
        <taxon>Fungi</taxon>
        <taxon>Dikarya</taxon>
        <taxon>Ascomycota</taxon>
        <taxon>Pezizomycotina</taxon>
        <taxon>Dothideomycetes</taxon>
        <taxon>Pleosporomycetidae</taxon>
        <taxon>Pleosporales</taxon>
        <taxon>Delitschiaceae</taxon>
        <taxon>Delitschia</taxon>
    </lineage>
</organism>
<dbReference type="OrthoDB" id="415706at2759"/>
<gene>
    <name evidence="5" type="ORF">GQ43DRAFT_370585</name>
</gene>
<dbReference type="EMBL" id="ML993961">
    <property type="protein sequence ID" value="KAF2201796.1"/>
    <property type="molecule type" value="Genomic_DNA"/>
</dbReference>
<feature type="domain" description="Dynamin-type G" evidence="4">
    <location>
        <begin position="21"/>
        <end position="317"/>
    </location>
</feature>
<dbReference type="Proteomes" id="UP000799536">
    <property type="component" value="Unassembled WGS sequence"/>
</dbReference>
<dbReference type="GO" id="GO:0008017">
    <property type="term" value="F:microtubule binding"/>
    <property type="evidence" value="ECO:0007669"/>
    <property type="project" value="TreeGrafter"/>
</dbReference>
<dbReference type="InterPro" id="IPR030381">
    <property type="entry name" value="G_DYNAMIN_dom"/>
</dbReference>
<dbReference type="Pfam" id="PF00350">
    <property type="entry name" value="Dynamin_N"/>
    <property type="match status" value="1"/>
</dbReference>
<dbReference type="GO" id="GO:0000266">
    <property type="term" value="P:mitochondrial fission"/>
    <property type="evidence" value="ECO:0007669"/>
    <property type="project" value="TreeGrafter"/>
</dbReference>
<sequence length="701" mass="78579">MADPMLLDKIDKLFASGVGDYISLPQLVVVGDQSSGKSSVLEGLTNLPFPRDSGLCTRFATQITFRRAQASSISVSIIPGQNADETHVEKTRSWSKPNLNKADGSSFATSFAGIMTEVHEIMGLGDKENKGNRGTFSEDVLRLEVCGPDQEHFSVVDVPGIFRKTTEGITTKADRDMVTAMVHRYMENPRSIMLTVIPANVDIATQEILTMAEEVDPEGQRTLGVLTKPDLVDRGAEGPVMELVEGKRHQLSLGWCIVRNLGQKQLEDKSTNRDTKEMEFFRTEKPWSTLDSDRVGIAALRTRLQEILASSIRREFPKVKSEIHKKLAASREELKELGGKRETPAEQSRYLLEMSMRFQEIVSMALGAKYVGSDWFDKHSSLRLVTAVVNRNEKFAAMLAAHGHSYVFEDNNPVQVCVVDKNNDEISVRCCAYPDELEELVSTKETIPREAENNIFGWLKTLYQESRGLELGTFDSSLLAMTMKTQSAHWDSIAKGYIMDIISVTHAFIKSLLQLICPNRQVRDGLMSTLMDSLTQKYSKAIKQTEFLLQVERMETPVTLNHYFNDNLEKSRQKRIQANLSAKTHYETKNGWGSVVKLSDIIQTHAMSNIDHVVRDIHDILKAYYKVARKRFADNVVMQAANFHLVNGPEAPLKLFSPSFVSELSEDQLVEIAGEDAALKRKRAALNKEIADLEAGKKVLS</sequence>
<dbReference type="GO" id="GO:0006897">
    <property type="term" value="P:endocytosis"/>
    <property type="evidence" value="ECO:0007669"/>
    <property type="project" value="TreeGrafter"/>
</dbReference>
<dbReference type="PANTHER" id="PTHR11566:SF215">
    <property type="entry name" value="DYNAMIN GTPASE"/>
    <property type="match status" value="1"/>
</dbReference>
<evidence type="ECO:0000256" key="1">
    <source>
        <dbReference type="ARBA" id="ARBA00022741"/>
    </source>
</evidence>
<dbReference type="InterPro" id="IPR045063">
    <property type="entry name" value="Dynamin_N"/>
</dbReference>
<dbReference type="Gene3D" id="3.40.50.300">
    <property type="entry name" value="P-loop containing nucleotide triphosphate hydrolases"/>
    <property type="match status" value="1"/>
</dbReference>
<dbReference type="GO" id="GO:0005874">
    <property type="term" value="C:microtubule"/>
    <property type="evidence" value="ECO:0007669"/>
    <property type="project" value="TreeGrafter"/>
</dbReference>
<name>A0A9P4JLW0_9PLEO</name>
<dbReference type="AlphaFoldDB" id="A0A9P4JLW0"/>
<dbReference type="InterPro" id="IPR027417">
    <property type="entry name" value="P-loop_NTPase"/>
</dbReference>
<dbReference type="PRINTS" id="PR00195">
    <property type="entry name" value="DYNAMIN"/>
</dbReference>
<dbReference type="PANTHER" id="PTHR11566">
    <property type="entry name" value="DYNAMIN"/>
    <property type="match status" value="1"/>
</dbReference>
<dbReference type="SUPFAM" id="SSF52540">
    <property type="entry name" value="P-loop containing nucleoside triphosphate hydrolases"/>
    <property type="match status" value="1"/>
</dbReference>
<dbReference type="InterPro" id="IPR022812">
    <property type="entry name" value="Dynamin"/>
</dbReference>
<dbReference type="InterPro" id="IPR001401">
    <property type="entry name" value="Dynamin_GTPase"/>
</dbReference>
<keyword evidence="6" id="KW-1185">Reference proteome</keyword>
<dbReference type="SMART" id="SM00053">
    <property type="entry name" value="DYNc"/>
    <property type="match status" value="1"/>
</dbReference>
<dbReference type="GO" id="GO:0016020">
    <property type="term" value="C:membrane"/>
    <property type="evidence" value="ECO:0007669"/>
    <property type="project" value="TreeGrafter"/>
</dbReference>
<dbReference type="GO" id="GO:0005739">
    <property type="term" value="C:mitochondrion"/>
    <property type="evidence" value="ECO:0007669"/>
    <property type="project" value="TreeGrafter"/>
</dbReference>
<keyword evidence="2" id="KW-0342">GTP-binding</keyword>